<evidence type="ECO:0000256" key="4">
    <source>
        <dbReference type="PROSITE-ProRule" id="PRU00470"/>
    </source>
</evidence>
<organism evidence="8">
    <name type="scientific">Spirodela intermedia</name>
    <name type="common">Intermediate duckweed</name>
    <dbReference type="NCBI Taxonomy" id="51605"/>
    <lineage>
        <taxon>Eukaryota</taxon>
        <taxon>Viridiplantae</taxon>
        <taxon>Streptophyta</taxon>
        <taxon>Embryophyta</taxon>
        <taxon>Tracheophyta</taxon>
        <taxon>Spermatophyta</taxon>
        <taxon>Magnoliopsida</taxon>
        <taxon>Liliopsida</taxon>
        <taxon>Araceae</taxon>
        <taxon>Lemnoideae</taxon>
        <taxon>Spirodela</taxon>
    </lineage>
</organism>
<evidence type="ECO:0000259" key="7">
    <source>
        <dbReference type="PROSITE" id="PS51141"/>
    </source>
</evidence>
<evidence type="ECO:0000313" key="9">
    <source>
        <dbReference type="Proteomes" id="UP001189122"/>
    </source>
</evidence>
<dbReference type="InterPro" id="IPR004333">
    <property type="entry name" value="SBP_dom"/>
</dbReference>
<feature type="domain" description="SBP-type" evidence="7">
    <location>
        <begin position="109"/>
        <end position="186"/>
    </location>
</feature>
<dbReference type="EMBL" id="LR743588">
    <property type="protein sequence ID" value="CAA2614391.1"/>
    <property type="molecule type" value="Genomic_DNA"/>
</dbReference>
<evidence type="ECO:0000256" key="5">
    <source>
        <dbReference type="SAM" id="MobiDB-lite"/>
    </source>
</evidence>
<dbReference type="Pfam" id="PF03110">
    <property type="entry name" value="SBP"/>
    <property type="match status" value="1"/>
</dbReference>
<keyword evidence="3" id="KW-0862">Zinc</keyword>
<dbReference type="GO" id="GO:0005634">
    <property type="term" value="C:nucleus"/>
    <property type="evidence" value="ECO:0007669"/>
    <property type="project" value="InterPro"/>
</dbReference>
<dbReference type="Pfam" id="PF26102">
    <property type="entry name" value="Ig_SPL7"/>
    <property type="match status" value="1"/>
</dbReference>
<dbReference type="EMBL" id="CACRZD030000001">
    <property type="protein sequence ID" value="CAA6654187.1"/>
    <property type="molecule type" value="Genomic_DNA"/>
</dbReference>
<name>A0A7I8I934_SPIIN</name>
<dbReference type="PROSITE" id="PS51141">
    <property type="entry name" value="ZF_SBP"/>
    <property type="match status" value="1"/>
</dbReference>
<keyword evidence="1" id="KW-0479">Metal-binding</keyword>
<feature type="region of interest" description="Disordered" evidence="5">
    <location>
        <begin position="1"/>
        <end position="56"/>
    </location>
</feature>
<proteinExistence type="predicted"/>
<dbReference type="Gene3D" id="4.10.1100.10">
    <property type="entry name" value="Transcription factor, SBP-box domain"/>
    <property type="match status" value="1"/>
</dbReference>
<keyword evidence="6" id="KW-0472">Membrane</keyword>
<evidence type="ECO:0000256" key="6">
    <source>
        <dbReference type="SAM" id="Phobius"/>
    </source>
</evidence>
<evidence type="ECO:0000256" key="2">
    <source>
        <dbReference type="ARBA" id="ARBA00022771"/>
    </source>
</evidence>
<dbReference type="Proteomes" id="UP001189122">
    <property type="component" value="Unassembled WGS sequence"/>
</dbReference>
<protein>
    <recommendedName>
        <fullName evidence="7">SBP-type domain-containing protein</fullName>
    </recommendedName>
</protein>
<reference evidence="8 9" key="1">
    <citation type="submission" date="2019-12" db="EMBL/GenBank/DDBJ databases">
        <authorList>
            <person name="Scholz U."/>
            <person name="Mascher M."/>
            <person name="Fiebig A."/>
        </authorList>
    </citation>
    <scope>NUCLEOTIDE SEQUENCE</scope>
</reference>
<feature type="compositionally biased region" description="Polar residues" evidence="5">
    <location>
        <begin position="27"/>
        <end position="41"/>
    </location>
</feature>
<dbReference type="PANTHER" id="PTHR31251">
    <property type="entry name" value="SQUAMOSA PROMOTER-BINDING-LIKE PROTEIN 4"/>
    <property type="match status" value="1"/>
</dbReference>
<keyword evidence="6" id="KW-0812">Transmembrane</keyword>
<dbReference type="PANTHER" id="PTHR31251:SF108">
    <property type="entry name" value="SQUAMOSA PROMOTER-BINDING-LIKE PROTEIN 7"/>
    <property type="match status" value="1"/>
</dbReference>
<keyword evidence="6" id="KW-1133">Transmembrane helix</keyword>
<evidence type="ECO:0000256" key="3">
    <source>
        <dbReference type="ARBA" id="ARBA00022833"/>
    </source>
</evidence>
<dbReference type="GO" id="GO:0008270">
    <property type="term" value="F:zinc ion binding"/>
    <property type="evidence" value="ECO:0007669"/>
    <property type="project" value="UniProtKB-KW"/>
</dbReference>
<evidence type="ECO:0000256" key="1">
    <source>
        <dbReference type="ARBA" id="ARBA00022723"/>
    </source>
</evidence>
<feature type="transmembrane region" description="Helical" evidence="6">
    <location>
        <begin position="721"/>
        <end position="740"/>
    </location>
</feature>
<dbReference type="SUPFAM" id="SSF103612">
    <property type="entry name" value="SBT domain"/>
    <property type="match status" value="1"/>
</dbReference>
<keyword evidence="2 4" id="KW-0863">Zinc-finger</keyword>
<keyword evidence="9" id="KW-1185">Reference proteome</keyword>
<dbReference type="InterPro" id="IPR044817">
    <property type="entry name" value="SBP-like"/>
</dbReference>
<accession>A0A7I8I934</accession>
<dbReference type="InterPro" id="IPR036893">
    <property type="entry name" value="SBP_sf"/>
</dbReference>
<gene>
    <name evidence="8" type="ORF">SI7747_01000777</name>
</gene>
<dbReference type="GO" id="GO:0003677">
    <property type="term" value="F:DNA binding"/>
    <property type="evidence" value="ECO:0007669"/>
    <property type="project" value="InterPro"/>
</dbReference>
<sequence length="768" mass="86050">MASWEQEDGHLQASSPPSAPIPHEPFQESSPGSSIQTSTTAGEARTSAGGPSRVRKRDPRLACENFLAGRVPCACPELDRKAEEEEEQAARAVAGAGRKKVRTGGTTGVARCQVPGCGADIRELKGYHRRHRVCLRCANASSVLLDGELKRYCQQCGKFHVLPDFDEGKRSCRRKLERHNRRRRRRSVDHNSLAENEKEPLVSVLSDVACEDEPTNVDSELSNGISGGLNGLFVINKTVGTDTSLEPEDRDTSPGLSVPSFHTIQSNNTVSFVASDETQTDEKIEKTKSTISSSFCENKSNYSSMCPTGRVSFKLYDWNPAEFPRRLRHQIFQWLSSMPVELEGYIRPGCTILTLFIAMPQSMWDKLSKESATYINDLVKTPKSLFSGRGNMLIYLNNKVFQVMKDGTFLANIKMEVHGPKIHYVYPNCFEAGKSMEFIVCGSNLLRHKFRGFHVCSFKVFMTWFAIGWLKADLYWQFDINPLDLWIPNVMSGDQIDKLDNQVVPREWWIRRLNSDHQMLMIRTLSTEADIHGPGFIEVRSVPDLCRCLMSSQTPTSDLLIDSAWLLKKPTPDKNEALSTKLHIRRFNGLLEHLLRSGSSSFLENSLDRLEALAAQTELEGLSSTVDDPEFGLFVDYLSKAKKTLHRNGRVKGESEGNLHASRPATMAHQHASRGCYESVASVNRETTTTHRDECYPLLASDWQQDSWLRAFPGRTTGTRLALLTMVMVITCCGVCVAFLHPHRAGDFMITVRRCLFGGSGGNDDDPR</sequence>
<evidence type="ECO:0000313" key="8">
    <source>
        <dbReference type="EMBL" id="CAA2614391.1"/>
    </source>
</evidence>
<dbReference type="AlphaFoldDB" id="A0A7I8I934"/>